<dbReference type="Gene3D" id="3.10.105.10">
    <property type="entry name" value="Dipeptide-binding Protein, Domain 3"/>
    <property type="match status" value="1"/>
</dbReference>
<evidence type="ECO:0000256" key="2">
    <source>
        <dbReference type="ARBA" id="ARBA00005695"/>
    </source>
</evidence>
<dbReference type="PANTHER" id="PTHR30290">
    <property type="entry name" value="PERIPLASMIC BINDING COMPONENT OF ABC TRANSPORTER"/>
    <property type="match status" value="1"/>
</dbReference>
<dbReference type="EMBL" id="BARU01000875">
    <property type="protein sequence ID" value="GAH26117.1"/>
    <property type="molecule type" value="Genomic_DNA"/>
</dbReference>
<dbReference type="Gene3D" id="3.40.190.10">
    <property type="entry name" value="Periplasmic binding protein-like II"/>
    <property type="match status" value="1"/>
</dbReference>
<dbReference type="PANTHER" id="PTHR30290:SF10">
    <property type="entry name" value="PERIPLASMIC OLIGOPEPTIDE-BINDING PROTEIN-RELATED"/>
    <property type="match status" value="1"/>
</dbReference>
<proteinExistence type="inferred from homology"/>
<dbReference type="FunFam" id="3.90.76.10:FF:000001">
    <property type="entry name" value="Oligopeptide ABC transporter substrate-binding protein"/>
    <property type="match status" value="1"/>
</dbReference>
<dbReference type="InterPro" id="IPR023765">
    <property type="entry name" value="SBP_5_CS"/>
</dbReference>
<dbReference type="InterPro" id="IPR039424">
    <property type="entry name" value="SBP_5"/>
</dbReference>
<dbReference type="Gene3D" id="3.90.76.10">
    <property type="entry name" value="Dipeptide-binding Protein, Domain 1"/>
    <property type="match status" value="1"/>
</dbReference>
<dbReference type="Pfam" id="PF00496">
    <property type="entry name" value="SBP_bac_5"/>
    <property type="match status" value="1"/>
</dbReference>
<name>X1E0R2_9ZZZZ</name>
<dbReference type="AlphaFoldDB" id="X1E0R2"/>
<organism evidence="6">
    <name type="scientific">marine sediment metagenome</name>
    <dbReference type="NCBI Taxonomy" id="412755"/>
    <lineage>
        <taxon>unclassified sequences</taxon>
        <taxon>metagenomes</taxon>
        <taxon>ecological metagenomes</taxon>
    </lineage>
</organism>
<evidence type="ECO:0000313" key="6">
    <source>
        <dbReference type="EMBL" id="GAH26117.1"/>
    </source>
</evidence>
<comment type="caution">
    <text evidence="6">The sequence shown here is derived from an EMBL/GenBank/DDBJ whole genome shotgun (WGS) entry which is preliminary data.</text>
</comment>
<keyword evidence="4" id="KW-0732">Signal</keyword>
<dbReference type="PROSITE" id="PS01040">
    <property type="entry name" value="SBP_BACTERIAL_5"/>
    <property type="match status" value="1"/>
</dbReference>
<evidence type="ECO:0000256" key="3">
    <source>
        <dbReference type="ARBA" id="ARBA00022448"/>
    </source>
</evidence>
<protein>
    <recommendedName>
        <fullName evidence="5">Solute-binding protein family 5 domain-containing protein</fullName>
    </recommendedName>
</protein>
<keyword evidence="3" id="KW-0813">Transport</keyword>
<reference evidence="6" key="1">
    <citation type="journal article" date="2014" name="Front. Microbiol.">
        <title>High frequency of phylogenetically diverse reductive dehalogenase-homologous genes in deep subseafloor sedimentary metagenomes.</title>
        <authorList>
            <person name="Kawai M."/>
            <person name="Futagami T."/>
            <person name="Toyoda A."/>
            <person name="Takaki Y."/>
            <person name="Nishi S."/>
            <person name="Hori S."/>
            <person name="Arai W."/>
            <person name="Tsubouchi T."/>
            <person name="Morono Y."/>
            <person name="Uchiyama I."/>
            <person name="Ito T."/>
            <person name="Fujiyama A."/>
            <person name="Inagaki F."/>
            <person name="Takami H."/>
        </authorList>
    </citation>
    <scope>NUCLEOTIDE SEQUENCE</scope>
    <source>
        <strain evidence="6">Expedition CK06-06</strain>
    </source>
</reference>
<dbReference type="GO" id="GO:0015833">
    <property type="term" value="P:peptide transport"/>
    <property type="evidence" value="ECO:0007669"/>
    <property type="project" value="TreeGrafter"/>
</dbReference>
<feature type="domain" description="Solute-binding protein family 5" evidence="5">
    <location>
        <begin position="71"/>
        <end position="410"/>
    </location>
</feature>
<dbReference type="GO" id="GO:1904680">
    <property type="term" value="F:peptide transmembrane transporter activity"/>
    <property type="evidence" value="ECO:0007669"/>
    <property type="project" value="TreeGrafter"/>
</dbReference>
<dbReference type="InterPro" id="IPR000914">
    <property type="entry name" value="SBP_5_dom"/>
</dbReference>
<evidence type="ECO:0000256" key="1">
    <source>
        <dbReference type="ARBA" id="ARBA00004196"/>
    </source>
</evidence>
<evidence type="ECO:0000256" key="4">
    <source>
        <dbReference type="ARBA" id="ARBA00022729"/>
    </source>
</evidence>
<dbReference type="GO" id="GO:0030313">
    <property type="term" value="C:cell envelope"/>
    <property type="evidence" value="ECO:0007669"/>
    <property type="project" value="UniProtKB-SubCell"/>
</dbReference>
<sequence>MKKTILILILSLSLIMGFSLAALTAPVTLYWNLGASPPTLDPALGTDTTSILVIEQLFLGLTDFDDETMAVVPELATSWEVSEDGLVWAFHMRKDVKWTDGNPVTAHDIEYGVKRTCDPATASNYAYVLYIIKGAKEVNTGEITDLNHIGVKAIDDYTIQFALNHPAGYFPAIAGMWVTRPVPQWTIEKYGEKWTEPENIVTNGPYLLTKWAHEDEIILEKNPDYPEADKVQIERVHCAMVVEASTAMAMYEDGVLDSTNVPLDDIDRVKTDPVLSKELFIAPDLCTYYYGFNNTKPPMDNPLVRKAFSAAIDRQSLIDYVLKGEQIPATTFACPGIFGHVLPSEGIGIGFDPDAARKYLADAGYPEGKGLPEVTLMFNTSEGHRKIAQAIQAMWKENLGVEVNLTNQEWG</sequence>
<evidence type="ECO:0000259" key="5">
    <source>
        <dbReference type="Pfam" id="PF00496"/>
    </source>
</evidence>
<gene>
    <name evidence="6" type="ORF">S03H2_02577</name>
</gene>
<dbReference type="CDD" id="cd08504">
    <property type="entry name" value="PBP2_OppA"/>
    <property type="match status" value="1"/>
</dbReference>
<comment type="subcellular location">
    <subcellularLocation>
        <location evidence="1">Cell envelope</location>
    </subcellularLocation>
</comment>
<feature type="non-terminal residue" evidence="6">
    <location>
        <position position="411"/>
    </location>
</feature>
<comment type="similarity">
    <text evidence="2">Belongs to the bacterial solute-binding protein 5 family.</text>
</comment>
<dbReference type="SUPFAM" id="SSF53850">
    <property type="entry name" value="Periplasmic binding protein-like II"/>
    <property type="match status" value="1"/>
</dbReference>
<accession>X1E0R2</accession>